<organism evidence="1 2">
    <name type="scientific">Pseudomonas phage Noxifer</name>
    <dbReference type="NCBI Taxonomy" id="2006684"/>
    <lineage>
        <taxon>Viruses</taxon>
        <taxon>Duplodnaviria</taxon>
        <taxon>Heunggongvirae</taxon>
        <taxon>Uroviricota</taxon>
        <taxon>Caudoviricetes</taxon>
        <taxon>Chimalliviridae</taxon>
        <taxon>Noxifervirus</taxon>
        <taxon>Noxifervirus noxifer</taxon>
    </lineage>
</organism>
<gene>
    <name evidence="1" type="ORF">NOXIFER_62</name>
</gene>
<evidence type="ECO:0000313" key="2">
    <source>
        <dbReference type="Proteomes" id="UP000224829"/>
    </source>
</evidence>
<protein>
    <submittedName>
        <fullName evidence="1">Uncharacterized protein</fullName>
    </submittedName>
</protein>
<dbReference type="EMBL" id="MF063068">
    <property type="protein sequence ID" value="ARV77233.1"/>
    <property type="molecule type" value="Genomic_DNA"/>
</dbReference>
<accession>A0A1Y0SZM4</accession>
<keyword evidence="2" id="KW-1185">Reference proteome</keyword>
<evidence type="ECO:0000313" key="1">
    <source>
        <dbReference type="EMBL" id="ARV77233.1"/>
    </source>
</evidence>
<dbReference type="Proteomes" id="UP000224829">
    <property type="component" value="Segment"/>
</dbReference>
<name>A0A1Y0SZM4_9CAUD</name>
<sequence length="530" mass="58095">MQSYTFGDNTQIRVELFIMAQTGSYQEQTIRPFKTNVSQRVINSLQEATQLGNRLGVAAVNALASEVIQPSANIEGFVGIPEGWLSRRFRFIMRVVETQPFMANEKTIRILFGYSDHSDVSHGGLLDPDSRIYFNSETTIRDKITQGVNGPVRQAFVQAANQIITPMRILNAGRTADALNTHMIRPEDVFNLREASLVSDMAAQNIQGGIDLTYDTRALSGVGAFQLSRRRDTSPTRYVADTLGSLQHAVKENQMMQTGYISNSSLGTNVMSEAGARAANSTVNSDAFLAKLRDHASYMERGYVTLKDLIGLFPEVGDFQNVTRYALDDGRSIRRVTHAGDSEHWRGADKTSIAASLIAQVVPAIMMDNFIRNISFAVTNSMVPGQYAMTIQPELTRSIVDEVDMVGYIQEFERRLVIDALTSITFGGQIPFHIAVMSDLAGDSIINISLDGEPMVQYVAPTFTDSLFSPMVSTHLDAAMKVSNDMIAIATEVLDLGQNDVNFAVQAPAPTIMNPSLAGAGNYAEDFGLL</sequence>
<reference evidence="1 2" key="1">
    <citation type="submission" date="2017-05" db="EMBL/GenBank/DDBJ databases">
        <authorList>
            <person name="Song R."/>
            <person name="Chenine A.L."/>
            <person name="Ruprecht R.M."/>
        </authorList>
    </citation>
    <scope>NUCLEOTIDE SEQUENCE [LARGE SCALE GENOMIC DNA]</scope>
</reference>
<dbReference type="OrthoDB" id="7171at10239"/>
<proteinExistence type="predicted"/>